<feature type="domain" description="Tyr recombinase" evidence="6">
    <location>
        <begin position="163"/>
        <end position="334"/>
    </location>
</feature>
<evidence type="ECO:0000256" key="5">
    <source>
        <dbReference type="PROSITE-ProRule" id="PRU01248"/>
    </source>
</evidence>
<dbReference type="PANTHER" id="PTHR30349:SF64">
    <property type="entry name" value="PROPHAGE INTEGRASE INTD-RELATED"/>
    <property type="match status" value="1"/>
</dbReference>
<evidence type="ECO:0000259" key="6">
    <source>
        <dbReference type="PROSITE" id="PS51898"/>
    </source>
</evidence>
<keyword evidence="2" id="KW-0229">DNA integration</keyword>
<sequence length="342" mass="38896">MARQRGNLWQADVRQGDGTRLRPTFKTESEAAHWEAEAREAIRQGKPLPPSVRPSRRTSERNLHLLGPLFDFVARTEWAGKRAEITLTANGRHVCEFFGRNKPVADITAADIAEMKLHFAETGLAPATVNRKTAALSKMLSIAKDDGVIDAMPRIRWAMEEKTRFRYIDEREERALLAYWEANGMHSMRELCILLLDTGARCFTEMIAARWDAFGPGFKTVTFWHTKTNRPRTVPLTKRSQAIIARLHQLKAHRTQGPFTGFKKSTMRNAWATMRAVMQMQDVTPHTLRHTCITRLVLGGVDIKRVMEWAGHTNVSTTMRYLQIRPSALLDVLHVLESGEAT</sequence>
<evidence type="ECO:0000259" key="7">
    <source>
        <dbReference type="PROSITE" id="PS51900"/>
    </source>
</evidence>
<gene>
    <name evidence="8" type="ORF">MKI86_08105</name>
</gene>
<keyword evidence="9" id="KW-1185">Reference proteome</keyword>
<dbReference type="Gene3D" id="1.10.443.10">
    <property type="entry name" value="Intergrase catalytic core"/>
    <property type="match status" value="1"/>
</dbReference>
<dbReference type="RefSeq" id="WP_241599687.1">
    <property type="nucleotide sequence ID" value="NZ_JAKVIN010000003.1"/>
</dbReference>
<evidence type="ECO:0000313" key="9">
    <source>
        <dbReference type="Proteomes" id="UP001201844"/>
    </source>
</evidence>
<comment type="caution">
    <text evidence="8">The sequence shown here is derived from an EMBL/GenBank/DDBJ whole genome shotgun (WGS) entry which is preliminary data.</text>
</comment>
<dbReference type="InterPro" id="IPR044068">
    <property type="entry name" value="CB"/>
</dbReference>
<evidence type="ECO:0000256" key="4">
    <source>
        <dbReference type="ARBA" id="ARBA00023172"/>
    </source>
</evidence>
<dbReference type="InterPro" id="IPR013762">
    <property type="entry name" value="Integrase-like_cat_sf"/>
</dbReference>
<dbReference type="InterPro" id="IPR050090">
    <property type="entry name" value="Tyrosine_recombinase_XerCD"/>
</dbReference>
<protein>
    <submittedName>
        <fullName evidence="8">Site-specific integrase</fullName>
    </submittedName>
</protein>
<dbReference type="SUPFAM" id="SSF56349">
    <property type="entry name" value="DNA breaking-rejoining enzymes"/>
    <property type="match status" value="1"/>
</dbReference>
<accession>A0ABT0CKG6</accession>
<evidence type="ECO:0000256" key="3">
    <source>
        <dbReference type="ARBA" id="ARBA00023125"/>
    </source>
</evidence>
<evidence type="ECO:0000313" key="8">
    <source>
        <dbReference type="EMBL" id="MCJ8149099.1"/>
    </source>
</evidence>
<comment type="similarity">
    <text evidence="1">Belongs to the 'phage' integrase family.</text>
</comment>
<dbReference type="EMBL" id="JAKVIN010000003">
    <property type="protein sequence ID" value="MCJ8149099.1"/>
    <property type="molecule type" value="Genomic_DNA"/>
</dbReference>
<keyword evidence="4" id="KW-0233">DNA recombination</keyword>
<dbReference type="PROSITE" id="PS51898">
    <property type="entry name" value="TYR_RECOMBINASE"/>
    <property type="match status" value="1"/>
</dbReference>
<name>A0ABT0CKG6_9HYPH</name>
<feature type="domain" description="Core-binding (CB)" evidence="7">
    <location>
        <begin position="53"/>
        <end position="144"/>
    </location>
</feature>
<dbReference type="InterPro" id="IPR010998">
    <property type="entry name" value="Integrase_recombinase_N"/>
</dbReference>
<keyword evidence="3 5" id="KW-0238">DNA-binding</keyword>
<dbReference type="Proteomes" id="UP001201844">
    <property type="component" value="Unassembled WGS sequence"/>
</dbReference>
<dbReference type="CDD" id="cd00796">
    <property type="entry name" value="INT_Rci_Hp1_C"/>
    <property type="match status" value="1"/>
</dbReference>
<evidence type="ECO:0000256" key="1">
    <source>
        <dbReference type="ARBA" id="ARBA00008857"/>
    </source>
</evidence>
<dbReference type="Gene3D" id="1.10.150.130">
    <property type="match status" value="1"/>
</dbReference>
<reference evidence="8 9" key="1">
    <citation type="submission" date="2022-02" db="EMBL/GenBank/DDBJ databases">
        <title>Shinella B3.7 sp. nov., isolated from Sediment (Zhairuo Island).</title>
        <authorList>
            <person name="Chen G."/>
        </authorList>
    </citation>
    <scope>NUCLEOTIDE SEQUENCE [LARGE SCALE GENOMIC DNA]</scope>
    <source>
        <strain evidence="8 9">B3.7</strain>
    </source>
</reference>
<dbReference type="PANTHER" id="PTHR30349">
    <property type="entry name" value="PHAGE INTEGRASE-RELATED"/>
    <property type="match status" value="1"/>
</dbReference>
<dbReference type="InterPro" id="IPR011010">
    <property type="entry name" value="DNA_brk_join_enz"/>
</dbReference>
<evidence type="ECO:0000256" key="2">
    <source>
        <dbReference type="ARBA" id="ARBA00022908"/>
    </source>
</evidence>
<organism evidence="8 9">
    <name type="scientific">Shinella sedimenti</name>
    <dbReference type="NCBI Taxonomy" id="2919913"/>
    <lineage>
        <taxon>Bacteria</taxon>
        <taxon>Pseudomonadati</taxon>
        <taxon>Pseudomonadota</taxon>
        <taxon>Alphaproteobacteria</taxon>
        <taxon>Hyphomicrobiales</taxon>
        <taxon>Rhizobiaceae</taxon>
        <taxon>Shinella</taxon>
    </lineage>
</organism>
<dbReference type="InterPro" id="IPR002104">
    <property type="entry name" value="Integrase_catalytic"/>
</dbReference>
<proteinExistence type="inferred from homology"/>
<dbReference type="PROSITE" id="PS51900">
    <property type="entry name" value="CB"/>
    <property type="match status" value="1"/>
</dbReference>
<dbReference type="Pfam" id="PF00589">
    <property type="entry name" value="Phage_integrase"/>
    <property type="match status" value="1"/>
</dbReference>